<dbReference type="Proteomes" id="UP001173223">
    <property type="component" value="Unassembled WGS sequence"/>
</dbReference>
<gene>
    <name evidence="1" type="ORF">MWG07_11085</name>
</gene>
<evidence type="ECO:0000313" key="1">
    <source>
        <dbReference type="EMBL" id="MDK4512792.1"/>
    </source>
</evidence>
<evidence type="ECO:0000313" key="2">
    <source>
        <dbReference type="Proteomes" id="UP001173223"/>
    </source>
</evidence>
<dbReference type="EMBL" id="JAMGTK010000023">
    <property type="protein sequence ID" value="MDK4512792.1"/>
    <property type="molecule type" value="Genomic_DNA"/>
</dbReference>
<dbReference type="RefSeq" id="WP_285049311.1">
    <property type="nucleotide sequence ID" value="NZ_JAMGTK010000023.1"/>
</dbReference>
<name>A0AAW6WE06_9FUSO</name>
<reference evidence="1" key="1">
    <citation type="journal article" date="2022" name="Gene">
        <title>A genome-led study on the pathogenesis of Fusobacterium necrophorum infections.</title>
        <authorList>
            <person name="Thapa G."/>
            <person name="Jayal A."/>
            <person name="Sikazwe E."/>
            <person name="Perry T."/>
            <person name="Mohammed Al Balushi A."/>
            <person name="Livingstone P."/>
        </authorList>
    </citation>
    <scope>NUCLEOTIDE SEQUENCE</scope>
    <source>
        <strain evidence="1">BRON_8</strain>
    </source>
</reference>
<organism evidence="1 2">
    <name type="scientific">Fusobacterium necrophorum</name>
    <dbReference type="NCBI Taxonomy" id="859"/>
    <lineage>
        <taxon>Bacteria</taxon>
        <taxon>Fusobacteriati</taxon>
        <taxon>Fusobacteriota</taxon>
        <taxon>Fusobacteriia</taxon>
        <taxon>Fusobacteriales</taxon>
        <taxon>Fusobacteriaceae</taxon>
        <taxon>Fusobacterium</taxon>
    </lineage>
</organism>
<comment type="caution">
    <text evidence="1">The sequence shown here is derived from an EMBL/GenBank/DDBJ whole genome shotgun (WGS) entry which is preliminary data.</text>
</comment>
<dbReference type="AlphaFoldDB" id="A0AAW6WE06"/>
<accession>A0AAW6WE06</accession>
<keyword evidence="2" id="KW-1185">Reference proteome</keyword>
<sequence length="116" mass="13889">MTWKPDLISLLKPFYSIYKKLKALQVIPEHFYQAGELVLFQFKLVNNGVEPIFIEDVFLKFHHETIAPCFDLSYDPLYFYDLNSYRYDSRKEEFDEKFSVLADNLNEEKTFFLPPS</sequence>
<reference evidence="1" key="2">
    <citation type="submission" date="2022-04" db="EMBL/GenBank/DDBJ databases">
        <authorList>
            <person name="Livingstone P.G."/>
        </authorList>
    </citation>
    <scope>NUCLEOTIDE SEQUENCE</scope>
    <source>
        <strain evidence="1">BRON_8</strain>
    </source>
</reference>
<proteinExistence type="predicted"/>
<protein>
    <submittedName>
        <fullName evidence="1">Uncharacterized protein</fullName>
    </submittedName>
</protein>